<evidence type="ECO:0000256" key="6">
    <source>
        <dbReference type="ARBA" id="ARBA00023069"/>
    </source>
</evidence>
<organism evidence="13 14">
    <name type="scientific">Paramormyrops kingsleyae</name>
    <dbReference type="NCBI Taxonomy" id="1676925"/>
    <lineage>
        <taxon>Eukaryota</taxon>
        <taxon>Metazoa</taxon>
        <taxon>Chordata</taxon>
        <taxon>Craniata</taxon>
        <taxon>Vertebrata</taxon>
        <taxon>Euteleostomi</taxon>
        <taxon>Actinopterygii</taxon>
        <taxon>Neopterygii</taxon>
        <taxon>Teleostei</taxon>
        <taxon>Osteoglossocephala</taxon>
        <taxon>Osteoglossomorpha</taxon>
        <taxon>Osteoglossiformes</taxon>
        <taxon>Mormyridae</taxon>
        <taxon>Paramormyrops</taxon>
    </lineage>
</organism>
<feature type="domain" description="DUF4515" evidence="12">
    <location>
        <begin position="85"/>
        <end position="270"/>
    </location>
</feature>
<dbReference type="PANTHER" id="PTHR14845">
    <property type="entry name" value="COILED-COIL DOMAIN-CONTAINING 166"/>
    <property type="match status" value="1"/>
</dbReference>
<feature type="region of interest" description="Disordered" evidence="11">
    <location>
        <begin position="1"/>
        <end position="33"/>
    </location>
</feature>
<proteinExistence type="inferred from homology"/>
<evidence type="ECO:0000313" key="13">
    <source>
        <dbReference type="Ensembl" id="ENSPKIP00000015385.1"/>
    </source>
</evidence>
<evidence type="ECO:0000256" key="3">
    <source>
        <dbReference type="ARBA" id="ARBA00015392"/>
    </source>
</evidence>
<dbReference type="Pfam" id="PF14988">
    <property type="entry name" value="DUF4515"/>
    <property type="match status" value="1"/>
</dbReference>
<protein>
    <recommendedName>
        <fullName evidence="3">Basal body-orientation factor 1</fullName>
    </recommendedName>
    <alternativeName>
        <fullName evidence="9">Coiled-coil domain-containing protein 176</fullName>
    </alternativeName>
</protein>
<feature type="region of interest" description="Disordered" evidence="11">
    <location>
        <begin position="481"/>
        <end position="501"/>
    </location>
</feature>
<dbReference type="KEGG" id="pki:111852444"/>
<evidence type="ECO:0000256" key="2">
    <source>
        <dbReference type="ARBA" id="ARBA00007508"/>
    </source>
</evidence>
<comment type="subcellular location">
    <subcellularLocation>
        <location evidence="1">Cytoplasm</location>
        <location evidence="1">Cytoskeleton</location>
        <location evidence="1">Cilium basal body</location>
    </subcellularLocation>
</comment>
<evidence type="ECO:0000256" key="5">
    <source>
        <dbReference type="ARBA" id="ARBA00023054"/>
    </source>
</evidence>
<dbReference type="Ensembl" id="ENSPKIT00000039849.1">
    <property type="protein sequence ID" value="ENSPKIP00000015385.1"/>
    <property type="gene ID" value="ENSPKIG00000002128.1"/>
</dbReference>
<reference evidence="13" key="1">
    <citation type="submission" date="2025-08" db="UniProtKB">
        <authorList>
            <consortium name="Ensembl"/>
        </authorList>
    </citation>
    <scope>IDENTIFICATION</scope>
</reference>
<dbReference type="GeneTree" id="ENSGT00940000154427"/>
<evidence type="ECO:0000259" key="12">
    <source>
        <dbReference type="Pfam" id="PF14988"/>
    </source>
</evidence>
<evidence type="ECO:0000256" key="11">
    <source>
        <dbReference type="SAM" id="MobiDB-lite"/>
    </source>
</evidence>
<evidence type="ECO:0000256" key="10">
    <source>
        <dbReference type="SAM" id="Coils"/>
    </source>
</evidence>
<evidence type="ECO:0000256" key="7">
    <source>
        <dbReference type="ARBA" id="ARBA00023212"/>
    </source>
</evidence>
<accession>A0A3B3RBT3</accession>
<evidence type="ECO:0000313" key="14">
    <source>
        <dbReference type="Proteomes" id="UP000261540"/>
    </source>
</evidence>
<dbReference type="STRING" id="1676925.ENSPKIP00000015385"/>
<name>A0A3B3RBT3_9TELE</name>
<feature type="coiled-coil region" evidence="10">
    <location>
        <begin position="282"/>
        <end position="327"/>
    </location>
</feature>
<sequence>MHKKKGKKGKKVVKGKGKKETKQEPKGDKETDIEKAKAIAAFWESRLNVTELSRAEYRETAHKLALANEELGQEKERAEKDNIDIITFLKRREAEREGKISQLEEQLREQKKAARKECEQLVAEFTLQINEIEGRLQKRSDEFQMIQGELQMIKEFRKKKAEMERELSDLKEKIETEDRNHKESLARMEHKFFNEKLRLEKEAEQRIAKLAERAHNEAIVQLDDTCRSVFRENIRLNQALAHHVKETDELRKTTAALAQGRESLALHKETSELMATENVSHLMQQKEEIAALRSKAATLEQALELMATELEKERRDREQEVSAEAEAGRVGTDRLRRTLEAREREMNRVKLLSRGVLEQRTELECFFQEALQQVRQEIRASREQYRRAAQAAYQRGMSEARVGRREYPRICTFTKNEQSTNSVHTDLEEAEKWCYSRGARVDISELTWEQKEKVLRLLFAKMNGIKARAEEEPTRMTFITQEPESVPPSNPRWLPDIQTKT</sequence>
<evidence type="ECO:0000256" key="4">
    <source>
        <dbReference type="ARBA" id="ARBA00022490"/>
    </source>
</evidence>
<keyword evidence="8" id="KW-0966">Cell projection</keyword>
<keyword evidence="5 10" id="KW-0175">Coiled coil</keyword>
<comment type="similarity">
    <text evidence="2">Belongs to the BBOF1 family.</text>
</comment>
<evidence type="ECO:0000256" key="9">
    <source>
        <dbReference type="ARBA" id="ARBA00031573"/>
    </source>
</evidence>
<dbReference type="AlphaFoldDB" id="A0A3B3RBT3"/>
<keyword evidence="14" id="KW-1185">Reference proteome</keyword>
<evidence type="ECO:0000256" key="8">
    <source>
        <dbReference type="ARBA" id="ARBA00023273"/>
    </source>
</evidence>
<keyword evidence="7" id="KW-0206">Cytoskeleton</keyword>
<feature type="compositionally biased region" description="Basic residues" evidence="11">
    <location>
        <begin position="1"/>
        <end position="17"/>
    </location>
</feature>
<feature type="compositionally biased region" description="Basic and acidic residues" evidence="11">
    <location>
        <begin position="18"/>
        <end position="33"/>
    </location>
</feature>
<reference evidence="13" key="2">
    <citation type="submission" date="2025-09" db="UniProtKB">
        <authorList>
            <consortium name="Ensembl"/>
        </authorList>
    </citation>
    <scope>IDENTIFICATION</scope>
</reference>
<dbReference type="InterPro" id="IPR032777">
    <property type="entry name" value="DUF4515"/>
</dbReference>
<dbReference type="Proteomes" id="UP000261540">
    <property type="component" value="Unplaced"/>
</dbReference>
<keyword evidence="6" id="KW-0969">Cilium</keyword>
<keyword evidence="4" id="KW-0963">Cytoplasm</keyword>
<dbReference type="PANTHER" id="PTHR14845:SF5">
    <property type="entry name" value="BASAL BODY-ORIENTATION FACTOR 1"/>
    <property type="match status" value="1"/>
</dbReference>
<dbReference type="OrthoDB" id="441129at2759"/>
<evidence type="ECO:0000256" key="1">
    <source>
        <dbReference type="ARBA" id="ARBA00004120"/>
    </source>
</evidence>
<feature type="coiled-coil region" evidence="10">
    <location>
        <begin position="61"/>
        <end position="214"/>
    </location>
</feature>